<evidence type="ECO:0000313" key="3">
    <source>
        <dbReference type="Proteomes" id="UP001209854"/>
    </source>
</evidence>
<gene>
    <name evidence="2" type="ORF">NX722_02025</name>
</gene>
<dbReference type="EMBL" id="JAPFCC010000001">
    <property type="protein sequence ID" value="MCW7551438.1"/>
    <property type="molecule type" value="Genomic_DNA"/>
</dbReference>
<protein>
    <submittedName>
        <fullName evidence="2">Uncharacterized protein</fullName>
    </submittedName>
</protein>
<dbReference type="Proteomes" id="UP001209854">
    <property type="component" value="Unassembled WGS sequence"/>
</dbReference>
<name>A0ABT3MPY5_9GAMM</name>
<dbReference type="RefSeq" id="WP_262566494.1">
    <property type="nucleotide sequence ID" value="NZ_JAPFCC010000001.1"/>
</dbReference>
<feature type="chain" id="PRO_5046821653" evidence="1">
    <location>
        <begin position="30"/>
        <end position="449"/>
    </location>
</feature>
<organism evidence="2 3">
    <name type="scientific">Endozoicomonas gorgoniicola</name>
    <dbReference type="NCBI Taxonomy" id="1234144"/>
    <lineage>
        <taxon>Bacteria</taxon>
        <taxon>Pseudomonadati</taxon>
        <taxon>Pseudomonadota</taxon>
        <taxon>Gammaproteobacteria</taxon>
        <taxon>Oceanospirillales</taxon>
        <taxon>Endozoicomonadaceae</taxon>
        <taxon>Endozoicomonas</taxon>
    </lineage>
</organism>
<evidence type="ECO:0000313" key="2">
    <source>
        <dbReference type="EMBL" id="MCW7551438.1"/>
    </source>
</evidence>
<feature type="signal peptide" evidence="1">
    <location>
        <begin position="1"/>
        <end position="29"/>
    </location>
</feature>
<proteinExistence type="predicted"/>
<keyword evidence="3" id="KW-1185">Reference proteome</keyword>
<sequence>MRGPYTFKRLFLRSLLITFLVFQAGVSMAGKGEEATIPEPLQKVLESLDYEVVKCKPLEGGRFCHSSSIARSIQIYDREHNEHGDRSLMTGVMNSFSTRSSVVSRFRNIDPRSWDSPHTQAAAVSDLLARTLFFEFAAQRDRLVEGLERISNRGYHSILLTAINTLRAIRESAEPVDLPPTARELVTDVRRDLNHFGSLEVAILLAMTIGKSTLVLDGSDPSGISVVAIARLNPGENSTSMFEITIWQHRELPPQSLEALLDAASFRFVISREYGLLPLQRLDASVQEQPALVAGASISPASCSNNECLATCYGMRKSGSRSMGTSDDKPVKSRAIPKLKNSLPKESIKDKWDLYSNRFRQQTPDKPVSTTFKLNAVLAGAALAHSLYLWYHSDFSAVDGIRQCGQYYIQRAENAGRNFRVEVYNRICGNMTWYECRQYYMNNYIPDGR</sequence>
<keyword evidence="1" id="KW-0732">Signal</keyword>
<comment type="caution">
    <text evidence="2">The sequence shown here is derived from an EMBL/GenBank/DDBJ whole genome shotgun (WGS) entry which is preliminary data.</text>
</comment>
<accession>A0ABT3MPY5</accession>
<evidence type="ECO:0000256" key="1">
    <source>
        <dbReference type="SAM" id="SignalP"/>
    </source>
</evidence>
<reference evidence="2 3" key="1">
    <citation type="submission" date="2022-10" db="EMBL/GenBank/DDBJ databases">
        <title>High-quality genome sequences of two octocoral-associated bacteria, Endozoicomonas euniceicola EF212 and Endozoicomonas gorgoniicola PS125.</title>
        <authorList>
            <person name="Chiou Y.-J."/>
            <person name="Chen Y.-H."/>
        </authorList>
    </citation>
    <scope>NUCLEOTIDE SEQUENCE [LARGE SCALE GENOMIC DNA]</scope>
    <source>
        <strain evidence="2 3">PS125</strain>
    </source>
</reference>